<dbReference type="Pfam" id="PF25914">
    <property type="entry name" value="RNF6_N"/>
    <property type="match status" value="1"/>
</dbReference>
<keyword evidence="5" id="KW-0808">Transferase</keyword>
<evidence type="ECO:0000256" key="5">
    <source>
        <dbReference type="ARBA" id="ARBA00022679"/>
    </source>
</evidence>
<dbReference type="SMART" id="SM00184">
    <property type="entry name" value="RING"/>
    <property type="match status" value="1"/>
</dbReference>
<dbReference type="InterPro" id="IPR058896">
    <property type="entry name" value="RNF6/12_N"/>
</dbReference>
<keyword evidence="6" id="KW-0479">Metal-binding</keyword>
<feature type="compositionally biased region" description="Basic and acidic residues" evidence="13">
    <location>
        <begin position="266"/>
        <end position="285"/>
    </location>
</feature>
<gene>
    <name evidence="16" type="primary">LOC105993439</name>
</gene>
<dbReference type="GO" id="GO:0006511">
    <property type="term" value="P:ubiquitin-dependent protein catabolic process"/>
    <property type="evidence" value="ECO:0007669"/>
    <property type="project" value="TreeGrafter"/>
</dbReference>
<evidence type="ECO:0000256" key="4">
    <source>
        <dbReference type="ARBA" id="ARBA00012483"/>
    </source>
</evidence>
<comment type="similarity">
    <text evidence="11">Belongs to the RNF12 family.</text>
</comment>
<comment type="catalytic activity">
    <reaction evidence="1">
        <text>S-ubiquitinyl-[E2 ubiquitin-conjugating enzyme]-L-cysteine + [acceptor protein]-L-lysine = [E2 ubiquitin-conjugating enzyme]-L-cysteine + N(6)-ubiquitinyl-[acceptor protein]-L-lysine.</text>
        <dbReference type="EC" id="2.3.2.27"/>
    </reaction>
</comment>
<evidence type="ECO:0000256" key="10">
    <source>
        <dbReference type="ARBA" id="ARBA00023242"/>
    </source>
</evidence>
<dbReference type="Proteomes" id="UP000081671">
    <property type="component" value="Unplaced"/>
</dbReference>
<dbReference type="PANTHER" id="PTHR45931:SF3">
    <property type="entry name" value="RING ZINC FINGER-CONTAINING PROTEIN"/>
    <property type="match status" value="1"/>
</dbReference>
<dbReference type="InterPro" id="IPR013083">
    <property type="entry name" value="Znf_RING/FYVE/PHD"/>
</dbReference>
<feature type="compositionally biased region" description="Polar residues" evidence="13">
    <location>
        <begin position="133"/>
        <end position="171"/>
    </location>
</feature>
<keyword evidence="7 12" id="KW-0863">Zinc-finger</keyword>
<feature type="compositionally biased region" description="Low complexity" evidence="13">
    <location>
        <begin position="626"/>
        <end position="645"/>
    </location>
</feature>
<organism evidence="15 16">
    <name type="scientific">Dipodomys ordii</name>
    <name type="common">Ord's kangaroo rat</name>
    <dbReference type="NCBI Taxonomy" id="10020"/>
    <lineage>
        <taxon>Eukaryota</taxon>
        <taxon>Metazoa</taxon>
        <taxon>Chordata</taxon>
        <taxon>Craniata</taxon>
        <taxon>Vertebrata</taxon>
        <taxon>Euteleostomi</taxon>
        <taxon>Mammalia</taxon>
        <taxon>Eutheria</taxon>
        <taxon>Euarchontoglires</taxon>
        <taxon>Glires</taxon>
        <taxon>Rodentia</taxon>
        <taxon>Castorimorpha</taxon>
        <taxon>Heteromyidae</taxon>
        <taxon>Dipodomyinae</taxon>
        <taxon>Dipodomys</taxon>
    </lineage>
</organism>
<dbReference type="GO" id="GO:0008270">
    <property type="term" value="F:zinc ion binding"/>
    <property type="evidence" value="ECO:0007669"/>
    <property type="project" value="UniProtKB-KW"/>
</dbReference>
<feature type="compositionally biased region" description="Polar residues" evidence="13">
    <location>
        <begin position="413"/>
        <end position="422"/>
    </location>
</feature>
<dbReference type="Pfam" id="PF13639">
    <property type="entry name" value="zf-RING_2"/>
    <property type="match status" value="1"/>
</dbReference>
<evidence type="ECO:0000259" key="14">
    <source>
        <dbReference type="PROSITE" id="PS50089"/>
    </source>
</evidence>
<keyword evidence="15" id="KW-1185">Reference proteome</keyword>
<evidence type="ECO:0000313" key="16">
    <source>
        <dbReference type="RefSeq" id="XP_012882165.1"/>
    </source>
</evidence>
<evidence type="ECO:0000256" key="2">
    <source>
        <dbReference type="ARBA" id="ARBA00004123"/>
    </source>
</evidence>
<dbReference type="InterPro" id="IPR051834">
    <property type="entry name" value="RING_finger_E3_ligase"/>
</dbReference>
<dbReference type="EC" id="2.3.2.27" evidence="4"/>
<feature type="compositionally biased region" description="Polar residues" evidence="13">
    <location>
        <begin position="430"/>
        <end position="447"/>
    </location>
</feature>
<dbReference type="PANTHER" id="PTHR45931">
    <property type="entry name" value="SI:CH211-59O9.10"/>
    <property type="match status" value="1"/>
</dbReference>
<feature type="domain" description="RING-type" evidence="14">
    <location>
        <begin position="704"/>
        <end position="745"/>
    </location>
</feature>
<dbReference type="SUPFAM" id="SSF57850">
    <property type="entry name" value="RING/U-box"/>
    <property type="match status" value="1"/>
</dbReference>
<feature type="compositionally biased region" description="Low complexity" evidence="13">
    <location>
        <begin position="173"/>
        <end position="186"/>
    </location>
</feature>
<evidence type="ECO:0000256" key="12">
    <source>
        <dbReference type="PROSITE-ProRule" id="PRU00175"/>
    </source>
</evidence>
<dbReference type="Gene3D" id="3.30.40.10">
    <property type="entry name" value="Zinc/RING finger domain, C3HC4 (zinc finger)"/>
    <property type="match status" value="1"/>
</dbReference>
<comment type="pathway">
    <text evidence="3">Protein modification; protein ubiquitination.</text>
</comment>
<feature type="region of interest" description="Disordered" evidence="13">
    <location>
        <begin position="532"/>
        <end position="563"/>
    </location>
</feature>
<dbReference type="KEGG" id="dord:105993439"/>
<dbReference type="RefSeq" id="XP_012882165.1">
    <property type="nucleotide sequence ID" value="XM_013026711.1"/>
</dbReference>
<feature type="compositionally biased region" description="Polar residues" evidence="13">
    <location>
        <begin position="363"/>
        <end position="373"/>
    </location>
</feature>
<feature type="compositionally biased region" description="Polar residues" evidence="13">
    <location>
        <begin position="458"/>
        <end position="488"/>
    </location>
</feature>
<feature type="region of interest" description="Disordered" evidence="13">
    <location>
        <begin position="238"/>
        <end position="373"/>
    </location>
</feature>
<evidence type="ECO:0000313" key="15">
    <source>
        <dbReference type="Proteomes" id="UP000081671"/>
    </source>
</evidence>
<evidence type="ECO:0000256" key="13">
    <source>
        <dbReference type="SAM" id="MobiDB-lite"/>
    </source>
</evidence>
<feature type="compositionally biased region" description="Acidic residues" evidence="13">
    <location>
        <begin position="1"/>
        <end position="11"/>
    </location>
</feature>
<feature type="compositionally biased region" description="Polar residues" evidence="13">
    <location>
        <begin position="602"/>
        <end position="625"/>
    </location>
</feature>
<proteinExistence type="inferred from homology"/>
<dbReference type="GO" id="GO:0061630">
    <property type="term" value="F:ubiquitin protein ligase activity"/>
    <property type="evidence" value="ECO:0007669"/>
    <property type="project" value="TreeGrafter"/>
</dbReference>
<evidence type="ECO:0000256" key="8">
    <source>
        <dbReference type="ARBA" id="ARBA00022786"/>
    </source>
</evidence>
<sequence>MEDSDSSDNENDTLVKHRRQRERLAREEAFYRFVNSLSNEDYKLMRDNNLLGAIGEKTEEELQRSLQRIKESIQIPGFYPNYFMPTIQPRTFNPPGGRPPIHDVQHSVGSVTNQVSSIFRQPEPMTGREQRVNRSCTATSENNLNTSDTEVRMNSYSRIQRQAANTQSDSIFSRPSRAEASASEASTEVQPPASQEIESNISTIIRKVRARPQSSSSSYSQNGILWRVHNPENIQEQTRTETDVTFPGSQLNTTISSMNTPGTSGQRRERNRSPELQRVRARNEESSPSNSQSQIQRKVQNTRKNYRRTANSQSETTSVRPSTSEVTAAETSMDNLPSRIQRRTRSTSPVRRRVKQRIEGSLLPNNTSSENSRVNEAEMSSSIPQHEALTGQTTGCSLCIKQLLAGLTATNDRTAQTDSNRSIRGESSIMRPSNQTPDSNSEVSFNTVREHSLGDNIANRSQVTPQTTSNTSTLGSGQVSRTMLSNTEQSRETACIRTTVSTQSKVHLNNATLVITHRTLCQIMVEFDPLTNHTNNDSDTENDTDGNNDNDTDRENEDSHRDESEVYCYSDFEHSDSFIIDSTESENTESERDYESDESEIYASNLNPDWDSYNSPGNSESSLIASYNSSDESSSTESSLSNSSLETREESRPITPTSDDFNFSPIEDHLEAHEDSPPMGGLSKRQIDMLTVRNFNESDASNSCTICIEEFREGNKIRTLPCSHTYHVHCIDSWLADNATCPVCRRRVRSNGREL</sequence>
<feature type="compositionally biased region" description="Polar residues" evidence="13">
    <location>
        <begin position="187"/>
        <end position="198"/>
    </location>
</feature>
<dbReference type="GeneID" id="105993439"/>
<feature type="compositionally biased region" description="Basic residues" evidence="13">
    <location>
        <begin position="340"/>
        <end position="355"/>
    </location>
</feature>
<dbReference type="AlphaFoldDB" id="A0A1S3G0J4"/>
<feature type="region of interest" description="Disordered" evidence="13">
    <location>
        <begin position="413"/>
        <end position="490"/>
    </location>
</feature>
<evidence type="ECO:0000256" key="11">
    <source>
        <dbReference type="ARBA" id="ARBA00038418"/>
    </source>
</evidence>
<name>A0A1S3G0J4_DIPOR</name>
<protein>
    <recommendedName>
        <fullName evidence="4">RING-type E3 ubiquitin transferase</fullName>
        <ecNumber evidence="4">2.3.2.27</ecNumber>
    </recommendedName>
</protein>
<feature type="region of interest" description="Disordered" evidence="13">
    <location>
        <begin position="578"/>
        <end position="664"/>
    </location>
</feature>
<reference evidence="16" key="1">
    <citation type="submission" date="2025-08" db="UniProtKB">
        <authorList>
            <consortium name="RefSeq"/>
        </authorList>
    </citation>
    <scope>IDENTIFICATION</scope>
    <source>
        <tissue evidence="16">Kidney</tissue>
    </source>
</reference>
<dbReference type="OrthoDB" id="8062037at2759"/>
<keyword evidence="10" id="KW-0539">Nucleus</keyword>
<dbReference type="InterPro" id="IPR001841">
    <property type="entry name" value="Znf_RING"/>
</dbReference>
<evidence type="ECO:0000256" key="1">
    <source>
        <dbReference type="ARBA" id="ARBA00000900"/>
    </source>
</evidence>
<feature type="compositionally biased region" description="Basic and acidic residues" evidence="13">
    <location>
        <begin position="551"/>
        <end position="563"/>
    </location>
</feature>
<feature type="compositionally biased region" description="Acidic residues" evidence="13">
    <location>
        <begin position="538"/>
        <end position="550"/>
    </location>
</feature>
<keyword evidence="8" id="KW-0833">Ubl conjugation pathway</keyword>
<comment type="subcellular location">
    <subcellularLocation>
        <location evidence="2">Nucleus</location>
    </subcellularLocation>
</comment>
<evidence type="ECO:0000256" key="9">
    <source>
        <dbReference type="ARBA" id="ARBA00022833"/>
    </source>
</evidence>
<feature type="compositionally biased region" description="Acidic residues" evidence="13">
    <location>
        <begin position="583"/>
        <end position="600"/>
    </location>
</feature>
<feature type="region of interest" description="Disordered" evidence="13">
    <location>
        <begin position="1"/>
        <end position="21"/>
    </location>
</feature>
<evidence type="ECO:0000256" key="3">
    <source>
        <dbReference type="ARBA" id="ARBA00004906"/>
    </source>
</evidence>
<dbReference type="InParanoid" id="A0A1S3G0J4"/>
<accession>A0A1S3G0J4</accession>
<evidence type="ECO:0000256" key="6">
    <source>
        <dbReference type="ARBA" id="ARBA00022723"/>
    </source>
</evidence>
<feature type="region of interest" description="Disordered" evidence="13">
    <location>
        <begin position="123"/>
        <end position="198"/>
    </location>
</feature>
<feature type="compositionally biased region" description="Polar residues" evidence="13">
    <location>
        <begin position="247"/>
        <end position="265"/>
    </location>
</feature>
<evidence type="ECO:0000256" key="7">
    <source>
        <dbReference type="ARBA" id="ARBA00022771"/>
    </source>
</evidence>
<keyword evidence="9" id="KW-0862">Zinc</keyword>
<feature type="compositionally biased region" description="Polar residues" evidence="13">
    <location>
        <begin position="308"/>
        <end position="335"/>
    </location>
</feature>
<dbReference type="PROSITE" id="PS50089">
    <property type="entry name" value="ZF_RING_2"/>
    <property type="match status" value="1"/>
</dbReference>
<dbReference type="GO" id="GO:0005634">
    <property type="term" value="C:nucleus"/>
    <property type="evidence" value="ECO:0007669"/>
    <property type="project" value="TreeGrafter"/>
</dbReference>